<protein>
    <submittedName>
        <fullName evidence="1">Uncharacterized protein</fullName>
    </submittedName>
</protein>
<reference evidence="1 2" key="1">
    <citation type="submission" date="2014-10" db="EMBL/GenBank/DDBJ databases">
        <title>VR bacteriophages - a small but diverse group of low-temperature viruses.</title>
        <authorList>
            <person name="Kaliniene L."/>
            <person name="Meskys R."/>
            <person name="Simoliunas E."/>
            <person name="Zajanckauskaite A."/>
            <person name="Truncaite L."/>
        </authorList>
    </citation>
    <scope>NUCLEOTIDE SEQUENCE [LARGE SCALE GENOMIC DNA]</scope>
</reference>
<dbReference type="OrthoDB" id="9219at10239"/>
<dbReference type="Gene3D" id="3.40.50.1000">
    <property type="entry name" value="HAD superfamily/HAD-like"/>
    <property type="match status" value="1"/>
</dbReference>
<sequence length="274" mass="31510">MKPVILTDIDGVCLSWQSGLPYFAQKYNLPLEHILKMIQDEKFVTPGKLFNCDEELGAQLIEKYNCSDFIRYLSPYADALRVINNLKEQYDFVAVTALGDSIDARLNRQFNLNALFPGAFKEVMMCGHTASKEELFQKAKTKYNVVCYIDDLAHHCDHASEILEVPVYWMARGERNAIPKTASKVFNWDDVAGQLKLKHKDEPVKPEFTPDELRKLDELFRETRRLQQQMQQGWQPGQPWTPGYNPAYPYQYGPRVGTGIEYWYNQPTGGQGGN</sequence>
<evidence type="ECO:0000313" key="2">
    <source>
        <dbReference type="Proteomes" id="UP000030716"/>
    </source>
</evidence>
<dbReference type="EMBL" id="KP007360">
    <property type="protein sequence ID" value="AIZ02269.1"/>
    <property type="molecule type" value="Genomic_DNA"/>
</dbReference>
<dbReference type="GeneID" id="26633889"/>
<keyword evidence="2" id="KW-1185">Reference proteome</keyword>
<accession>A0A0A7HG46</accession>
<dbReference type="InterPro" id="IPR036412">
    <property type="entry name" value="HAD-like_sf"/>
</dbReference>
<dbReference type="InterPro" id="IPR023214">
    <property type="entry name" value="HAD_sf"/>
</dbReference>
<name>A0A0A7HG46_9CAUD</name>
<evidence type="ECO:0000313" key="1">
    <source>
        <dbReference type="EMBL" id="AIZ02269.1"/>
    </source>
</evidence>
<gene>
    <name evidence="1" type="ORF">VR20_211</name>
</gene>
<dbReference type="RefSeq" id="YP_009207390.1">
    <property type="nucleotide sequence ID" value="NC_028894.1"/>
</dbReference>
<dbReference type="Proteomes" id="UP000030716">
    <property type="component" value="Segment"/>
</dbReference>
<dbReference type="SUPFAM" id="SSF56784">
    <property type="entry name" value="HAD-like"/>
    <property type="match status" value="1"/>
</dbReference>
<proteinExistence type="predicted"/>
<organism evidence="1 2">
    <name type="scientific">Escherichia phage vB_EcoM_VR20</name>
    <dbReference type="NCBI Taxonomy" id="1567027"/>
    <lineage>
        <taxon>Viruses</taxon>
        <taxon>Duplodnaviria</taxon>
        <taxon>Heunggongvirae</taxon>
        <taxon>Uroviricota</taxon>
        <taxon>Caudoviricetes</taxon>
        <taxon>Pantevenvirales</taxon>
        <taxon>Straboviridae</taxon>
        <taxon>Tevenvirinae</taxon>
        <taxon>Gaprivervirus</taxon>
        <taxon>Gaprivervirus vr20</taxon>
    </lineage>
</organism>
<dbReference type="KEGG" id="vg:26633889"/>